<organism evidence="6 7">
    <name type="scientific">Geotrypetes seraphini</name>
    <name type="common">Gaboon caecilian</name>
    <name type="synonym">Caecilia seraphini</name>
    <dbReference type="NCBI Taxonomy" id="260995"/>
    <lineage>
        <taxon>Eukaryota</taxon>
        <taxon>Metazoa</taxon>
        <taxon>Chordata</taxon>
        <taxon>Craniata</taxon>
        <taxon>Vertebrata</taxon>
        <taxon>Euteleostomi</taxon>
        <taxon>Amphibia</taxon>
        <taxon>Gymnophiona</taxon>
        <taxon>Geotrypetes</taxon>
    </lineage>
</organism>
<evidence type="ECO:0000256" key="3">
    <source>
        <dbReference type="RuleBase" id="RU004440"/>
    </source>
</evidence>
<dbReference type="PROSITE" id="PS51348">
    <property type="entry name" value="GLYCOSYL_HYDROL_F22_2"/>
    <property type="match status" value="1"/>
</dbReference>
<sequence length="137" mass="15044">MKICILLIFLGICVRRSEALGACDVIEAARIAMLDGFKGYSAENYACLANSASQYNTSFQGSPSEYGMFQISNFWCNSKSGENNPCGISCAKLMDSNISDDIQCVKRIVQDPKGLDSWDPWVNSCKGRDLIGFICKT</sequence>
<name>A0A6P8Q8P1_GEOSA</name>
<keyword evidence="4" id="KW-0732">Signal</keyword>
<dbReference type="FunFam" id="1.10.530.10:FF:000001">
    <property type="entry name" value="Lysozyme C"/>
    <property type="match status" value="1"/>
</dbReference>
<dbReference type="PROSITE" id="PS00128">
    <property type="entry name" value="GLYCOSYL_HYDROL_F22_1"/>
    <property type="match status" value="1"/>
</dbReference>
<feature type="signal peptide" evidence="4">
    <location>
        <begin position="1"/>
        <end position="19"/>
    </location>
</feature>
<evidence type="ECO:0000256" key="4">
    <source>
        <dbReference type="SAM" id="SignalP"/>
    </source>
</evidence>
<dbReference type="InterPro" id="IPR023346">
    <property type="entry name" value="Lysozyme-like_dom_sf"/>
</dbReference>
<evidence type="ECO:0000313" key="6">
    <source>
        <dbReference type="Proteomes" id="UP000515159"/>
    </source>
</evidence>
<dbReference type="Proteomes" id="UP000515159">
    <property type="component" value="Chromosome 3"/>
</dbReference>
<dbReference type="Gene3D" id="1.10.530.10">
    <property type="match status" value="1"/>
</dbReference>
<evidence type="ECO:0000313" key="7">
    <source>
        <dbReference type="RefSeq" id="XP_033791965.1"/>
    </source>
</evidence>
<dbReference type="RefSeq" id="XP_033791965.1">
    <property type="nucleotide sequence ID" value="XM_033936074.1"/>
</dbReference>
<keyword evidence="2" id="KW-1015">Disulfide bond</keyword>
<dbReference type="PANTHER" id="PTHR11407:SF69">
    <property type="entry name" value="LYSOZYME C, MILK ISOZYME"/>
    <property type="match status" value="1"/>
</dbReference>
<dbReference type="PANTHER" id="PTHR11407">
    <property type="entry name" value="LYSOZYME C"/>
    <property type="match status" value="1"/>
</dbReference>
<gene>
    <name evidence="7" type="primary">LOC117356613</name>
</gene>
<dbReference type="SMART" id="SM00263">
    <property type="entry name" value="LYZ1"/>
    <property type="match status" value="1"/>
</dbReference>
<dbReference type="AlphaFoldDB" id="A0A6P8Q8P1"/>
<feature type="chain" id="PRO_5028447584" evidence="4">
    <location>
        <begin position="20"/>
        <end position="137"/>
    </location>
</feature>
<comment type="similarity">
    <text evidence="1 3">Belongs to the glycosyl hydrolase 22 family.</text>
</comment>
<reference evidence="7" key="1">
    <citation type="submission" date="2025-08" db="UniProtKB">
        <authorList>
            <consortium name="RefSeq"/>
        </authorList>
    </citation>
    <scope>IDENTIFICATION</scope>
</reference>
<dbReference type="InterPro" id="IPR019799">
    <property type="entry name" value="Glyco_hydro_22_CS"/>
</dbReference>
<evidence type="ECO:0000259" key="5">
    <source>
        <dbReference type="PROSITE" id="PS00128"/>
    </source>
</evidence>
<evidence type="ECO:0000256" key="1">
    <source>
        <dbReference type="ARBA" id="ARBA00010859"/>
    </source>
</evidence>
<keyword evidence="6" id="KW-1185">Reference proteome</keyword>
<dbReference type="InterPro" id="IPR000974">
    <property type="entry name" value="Glyco_hydro_22_lys"/>
</dbReference>
<dbReference type="Pfam" id="PF00062">
    <property type="entry name" value="Lys"/>
    <property type="match status" value="1"/>
</dbReference>
<dbReference type="GO" id="GO:0003796">
    <property type="term" value="F:lysozyme activity"/>
    <property type="evidence" value="ECO:0007669"/>
    <property type="project" value="InterPro"/>
</dbReference>
<accession>A0A6P8Q8P1</accession>
<dbReference type="PRINTS" id="PR00135">
    <property type="entry name" value="LYZLACT"/>
</dbReference>
<feature type="domain" description="Glycosyl hydrolases family 22 (GH22)" evidence="5">
    <location>
        <begin position="86"/>
        <end position="104"/>
    </location>
</feature>
<evidence type="ECO:0000256" key="2">
    <source>
        <dbReference type="ARBA" id="ARBA00023157"/>
    </source>
</evidence>
<dbReference type="GeneID" id="117356613"/>
<dbReference type="PRINTS" id="PR00137">
    <property type="entry name" value="LYSOZYME"/>
</dbReference>
<proteinExistence type="inferred from homology"/>
<dbReference type="SUPFAM" id="SSF53955">
    <property type="entry name" value="Lysozyme-like"/>
    <property type="match status" value="1"/>
</dbReference>
<protein>
    <submittedName>
        <fullName evidence="7">Lysozyme C, milk isozyme-like isoform X2</fullName>
    </submittedName>
</protein>
<dbReference type="InterPro" id="IPR001916">
    <property type="entry name" value="Glyco_hydro_22"/>
</dbReference>